<reference evidence="5 6" key="1">
    <citation type="submission" date="2016-07" db="EMBL/GenBank/DDBJ databases">
        <title>Pervasive Adenine N6-methylation of Active Genes in Fungi.</title>
        <authorList>
            <consortium name="DOE Joint Genome Institute"/>
            <person name="Mondo S.J."/>
            <person name="Dannebaum R.O."/>
            <person name="Kuo R.C."/>
            <person name="Labutti K."/>
            <person name="Haridas S."/>
            <person name="Kuo A."/>
            <person name="Salamov A."/>
            <person name="Ahrendt S.R."/>
            <person name="Lipzen A."/>
            <person name="Sullivan W."/>
            <person name="Andreopoulos W.B."/>
            <person name="Clum A."/>
            <person name="Lindquist E."/>
            <person name="Daum C."/>
            <person name="Ramamoorthy G.K."/>
            <person name="Gryganskyi A."/>
            <person name="Culley D."/>
            <person name="Magnuson J.K."/>
            <person name="James T.Y."/>
            <person name="O'Malley M.A."/>
            <person name="Stajich J.E."/>
            <person name="Spatafora J.W."/>
            <person name="Visel A."/>
            <person name="Grigoriev I.V."/>
        </authorList>
    </citation>
    <scope>NUCLEOTIDE SEQUENCE [LARGE SCALE GENOMIC DNA]</scope>
    <source>
        <strain evidence="5 6">CBS 129021</strain>
    </source>
</reference>
<dbReference type="GeneID" id="63777340"/>
<comment type="caution">
    <text evidence="5">The sequence shown here is derived from an EMBL/GenBank/DDBJ whole genome shotgun (WGS) entry which is preliminary data.</text>
</comment>
<feature type="transmembrane region" description="Helical" evidence="3">
    <location>
        <begin position="115"/>
        <end position="134"/>
    </location>
</feature>
<evidence type="ECO:0000313" key="5">
    <source>
        <dbReference type="EMBL" id="ORY58920.1"/>
    </source>
</evidence>
<dbReference type="PANTHER" id="PTHR23520:SF5">
    <property type="entry name" value="TRANSPORTER, PUTATIVE (AFU_ORTHOLOGUE AFUA_3G04000)-RELATED"/>
    <property type="match status" value="1"/>
</dbReference>
<dbReference type="RefSeq" id="XP_040711732.1">
    <property type="nucleotide sequence ID" value="XM_040861128.1"/>
</dbReference>
<feature type="transmembrane region" description="Helical" evidence="3">
    <location>
        <begin position="190"/>
        <end position="213"/>
    </location>
</feature>
<dbReference type="PROSITE" id="PS50850">
    <property type="entry name" value="MFS"/>
    <property type="match status" value="1"/>
</dbReference>
<name>A0A1Y2DI70_9PEZI</name>
<proteinExistence type="predicted"/>
<feature type="transmembrane region" description="Helical" evidence="3">
    <location>
        <begin position="364"/>
        <end position="384"/>
    </location>
</feature>
<feature type="region of interest" description="Disordered" evidence="2">
    <location>
        <begin position="224"/>
        <end position="254"/>
    </location>
</feature>
<dbReference type="InterPro" id="IPR011701">
    <property type="entry name" value="MFS"/>
</dbReference>
<dbReference type="InterPro" id="IPR036259">
    <property type="entry name" value="MFS_trans_sf"/>
</dbReference>
<gene>
    <name evidence="5" type="ORF">BCR38DRAFT_447027</name>
</gene>
<evidence type="ECO:0000313" key="6">
    <source>
        <dbReference type="Proteomes" id="UP000193689"/>
    </source>
</evidence>
<dbReference type="OrthoDB" id="10027823at2759"/>
<dbReference type="PANTHER" id="PTHR23520">
    <property type="entry name" value="TRANSPORTER, PUTATIVE (AFU_ORTHOLOGUE AFUA_3G04000)-RELATED"/>
    <property type="match status" value="1"/>
</dbReference>
<feature type="domain" description="Major facilitator superfamily (MFS) profile" evidence="4">
    <location>
        <begin position="1"/>
        <end position="466"/>
    </location>
</feature>
<keyword evidence="6" id="KW-1185">Reference proteome</keyword>
<accession>A0A1Y2DI70</accession>
<organism evidence="5 6">
    <name type="scientific">Pseudomassariella vexata</name>
    <dbReference type="NCBI Taxonomy" id="1141098"/>
    <lineage>
        <taxon>Eukaryota</taxon>
        <taxon>Fungi</taxon>
        <taxon>Dikarya</taxon>
        <taxon>Ascomycota</taxon>
        <taxon>Pezizomycotina</taxon>
        <taxon>Sordariomycetes</taxon>
        <taxon>Xylariomycetidae</taxon>
        <taxon>Amphisphaeriales</taxon>
        <taxon>Pseudomassariaceae</taxon>
        <taxon>Pseudomassariella</taxon>
    </lineage>
</organism>
<dbReference type="EMBL" id="MCFJ01000015">
    <property type="protein sequence ID" value="ORY58920.1"/>
    <property type="molecule type" value="Genomic_DNA"/>
</dbReference>
<feature type="compositionally biased region" description="Basic and acidic residues" evidence="2">
    <location>
        <begin position="512"/>
        <end position="522"/>
    </location>
</feature>
<feature type="transmembrane region" description="Helical" evidence="3">
    <location>
        <begin position="290"/>
        <end position="313"/>
    </location>
</feature>
<keyword evidence="3" id="KW-0812">Transmembrane</keyword>
<dbReference type="GO" id="GO:0000329">
    <property type="term" value="C:fungal-type vacuole membrane"/>
    <property type="evidence" value="ECO:0007669"/>
    <property type="project" value="TreeGrafter"/>
</dbReference>
<evidence type="ECO:0000259" key="4">
    <source>
        <dbReference type="PROSITE" id="PS50850"/>
    </source>
</evidence>
<evidence type="ECO:0000256" key="1">
    <source>
        <dbReference type="ARBA" id="ARBA00004141"/>
    </source>
</evidence>
<sequence>MPALSRSIIWLYHEFGLSAIHKTGRNAYLIILSRSLRMFAYGSTFILALFFNELGFTDYQIGLFFTLTLLGDVVLGTLLTLIADRVGRRRILLAGSGLMVLSGTVFAYFDNFGILLVASIVGVISATGGDFGPFRSIEESMLSHLTTPETRADVLAWYVATSTLGLAVGSEMSGRIIHTLENKPGWTLTWAYHTLFWIYAVMGVVNAGLMLLLTEACESKQPEAENYSRLQDEEETVESPRAESHIATSNTASTPLRSRAKAGWIGRSLGFFSQPLSQISKPTRLVMYKLWLLLALDSVADGMVPISITQYYINEKFHPFKATLGDAQSGATLLGSISTIFAGPLARKIGLINTMVFTHIPSSAAVLLFSAPSSLWLTIVLLLIRTGLNSMDQAPRAAFIAAVVKPEERTAVMGIASTLRTLAATLGPTVTGILAGNERFWIAFVAAGCCRLVYDAGLYAMFVNMPLHQNEGDVAVVPSAEVADEFALQNLGNEDEDDNIVEISSFHTVEPRPKVERFDSNKPRGSSTLSSGIELAS</sequence>
<protein>
    <submittedName>
        <fullName evidence="5">Major facilitator superfamily domain-containing protein</fullName>
    </submittedName>
</protein>
<dbReference type="InterPro" id="IPR020846">
    <property type="entry name" value="MFS_dom"/>
</dbReference>
<feature type="transmembrane region" description="Helical" evidence="3">
    <location>
        <begin position="90"/>
        <end position="109"/>
    </location>
</feature>
<keyword evidence="3" id="KW-0472">Membrane</keyword>
<dbReference type="STRING" id="1141098.A0A1Y2DI70"/>
<evidence type="ECO:0000256" key="3">
    <source>
        <dbReference type="SAM" id="Phobius"/>
    </source>
</evidence>
<dbReference type="Proteomes" id="UP000193689">
    <property type="component" value="Unassembled WGS sequence"/>
</dbReference>
<feature type="transmembrane region" description="Helical" evidence="3">
    <location>
        <begin position="155"/>
        <end position="178"/>
    </location>
</feature>
<dbReference type="SUPFAM" id="SSF103473">
    <property type="entry name" value="MFS general substrate transporter"/>
    <property type="match status" value="1"/>
</dbReference>
<feature type="transmembrane region" description="Helical" evidence="3">
    <location>
        <begin position="63"/>
        <end position="83"/>
    </location>
</feature>
<comment type="subcellular location">
    <subcellularLocation>
        <location evidence="1">Membrane</location>
        <topology evidence="1">Multi-pass membrane protein</topology>
    </subcellularLocation>
</comment>
<dbReference type="Gene3D" id="1.20.1250.20">
    <property type="entry name" value="MFS general substrate transporter like domains"/>
    <property type="match status" value="1"/>
</dbReference>
<keyword evidence="3" id="KW-1133">Transmembrane helix</keyword>
<feature type="region of interest" description="Disordered" evidence="2">
    <location>
        <begin position="512"/>
        <end position="537"/>
    </location>
</feature>
<dbReference type="GO" id="GO:0022857">
    <property type="term" value="F:transmembrane transporter activity"/>
    <property type="evidence" value="ECO:0007669"/>
    <property type="project" value="InterPro"/>
</dbReference>
<feature type="transmembrane region" description="Helical" evidence="3">
    <location>
        <begin position="27"/>
        <end position="51"/>
    </location>
</feature>
<evidence type="ECO:0000256" key="2">
    <source>
        <dbReference type="SAM" id="MobiDB-lite"/>
    </source>
</evidence>
<dbReference type="InParanoid" id="A0A1Y2DI70"/>
<dbReference type="AlphaFoldDB" id="A0A1Y2DI70"/>
<dbReference type="Pfam" id="PF07690">
    <property type="entry name" value="MFS_1"/>
    <property type="match status" value="2"/>
</dbReference>